<keyword evidence="1" id="KW-0472">Membrane</keyword>
<dbReference type="InterPro" id="IPR052748">
    <property type="entry name" value="ISR_Activator"/>
</dbReference>
<sequence>MGKLRVKIKAKAKTKDRDEEVLKEVVTGEEITTPLLPDGARRRIKREDRPRYEPADWDDSLPYGGKVYLARRKLPDSWFCVFLQVVVVAGAVGLVYYAWYHSDHMHFHITKVYAHLGHKDAQASIGHKFLNGKGVEVNHSEAMDWFKKAADQGHPEAAYNVAVGYLQGHPTGLNPGDAHNLIKHAASHGVPEAQDVLERVCSLGHCDV</sequence>
<proteinExistence type="predicted"/>
<gene>
    <name evidence="2" type="primary">esiB-L</name>
    <name evidence="2" type="ORF">Hamer_G006552</name>
</gene>
<dbReference type="InterPro" id="IPR006597">
    <property type="entry name" value="Sel1-like"/>
</dbReference>
<feature type="transmembrane region" description="Helical" evidence="1">
    <location>
        <begin position="78"/>
        <end position="99"/>
    </location>
</feature>
<dbReference type="PANTHER" id="PTHR45011">
    <property type="entry name" value="DAP3-BINDING CELL DEATH ENHANCER 1"/>
    <property type="match status" value="1"/>
</dbReference>
<dbReference type="PANTHER" id="PTHR45011:SF1">
    <property type="entry name" value="DAP3-BINDING CELL DEATH ENHANCER 1"/>
    <property type="match status" value="1"/>
</dbReference>
<reference evidence="2" key="1">
    <citation type="journal article" date="2021" name="Sci. Adv.">
        <title>The American lobster genome reveals insights on longevity, neural, and immune adaptations.</title>
        <authorList>
            <person name="Polinski J.M."/>
            <person name="Zimin A.V."/>
            <person name="Clark K.F."/>
            <person name="Kohn A.B."/>
            <person name="Sadowski N."/>
            <person name="Timp W."/>
            <person name="Ptitsyn A."/>
            <person name="Khanna P."/>
            <person name="Romanova D.Y."/>
            <person name="Williams P."/>
            <person name="Greenwood S.J."/>
            <person name="Moroz L.L."/>
            <person name="Walt D.R."/>
            <person name="Bodnar A.G."/>
        </authorList>
    </citation>
    <scope>NUCLEOTIDE SEQUENCE</scope>
    <source>
        <strain evidence="2">GMGI-L3</strain>
    </source>
</reference>
<dbReference type="EMBL" id="JAHLQT010039062">
    <property type="protein sequence ID" value="KAG7156576.1"/>
    <property type="molecule type" value="Genomic_DNA"/>
</dbReference>
<dbReference type="SMART" id="SM00671">
    <property type="entry name" value="SEL1"/>
    <property type="match status" value="2"/>
</dbReference>
<evidence type="ECO:0000313" key="2">
    <source>
        <dbReference type="EMBL" id="KAG7156576.1"/>
    </source>
</evidence>
<comment type="caution">
    <text evidence="2">The sequence shown here is derived from an EMBL/GenBank/DDBJ whole genome shotgun (WGS) entry which is preliminary data.</text>
</comment>
<name>A0A8J5MM78_HOMAM</name>
<protein>
    <submittedName>
        <fullName evidence="2">Secretory immunoglobulin A-binding protein EsiB-like</fullName>
    </submittedName>
</protein>
<keyword evidence="1" id="KW-1133">Transmembrane helix</keyword>
<dbReference type="Pfam" id="PF08238">
    <property type="entry name" value="Sel1"/>
    <property type="match status" value="2"/>
</dbReference>
<keyword evidence="3" id="KW-1185">Reference proteome</keyword>
<evidence type="ECO:0000256" key="1">
    <source>
        <dbReference type="SAM" id="Phobius"/>
    </source>
</evidence>
<dbReference type="Proteomes" id="UP000747542">
    <property type="component" value="Unassembled WGS sequence"/>
</dbReference>
<accession>A0A8J5MM78</accession>
<dbReference type="AlphaFoldDB" id="A0A8J5MM78"/>
<evidence type="ECO:0000313" key="3">
    <source>
        <dbReference type="Proteomes" id="UP000747542"/>
    </source>
</evidence>
<organism evidence="2 3">
    <name type="scientific">Homarus americanus</name>
    <name type="common">American lobster</name>
    <dbReference type="NCBI Taxonomy" id="6706"/>
    <lineage>
        <taxon>Eukaryota</taxon>
        <taxon>Metazoa</taxon>
        <taxon>Ecdysozoa</taxon>
        <taxon>Arthropoda</taxon>
        <taxon>Crustacea</taxon>
        <taxon>Multicrustacea</taxon>
        <taxon>Malacostraca</taxon>
        <taxon>Eumalacostraca</taxon>
        <taxon>Eucarida</taxon>
        <taxon>Decapoda</taxon>
        <taxon>Pleocyemata</taxon>
        <taxon>Astacidea</taxon>
        <taxon>Nephropoidea</taxon>
        <taxon>Nephropidae</taxon>
        <taxon>Homarus</taxon>
    </lineage>
</organism>
<dbReference type="OrthoDB" id="2384430at2759"/>
<keyword evidence="1" id="KW-0812">Transmembrane</keyword>